<sequence>MDEKEGGNKMITSYKTLIVRFNSPIAVIDEVFNDVAYLGVGNLKEWIDDYESTRFTAIDEQTAVITSEYNMECVREWLEHHATFAVIAEY</sequence>
<gene>
    <name evidence="2" type="ORF">JCM6292_3810</name>
</gene>
<name>W4PCV8_9BACE</name>
<comment type="caution">
    <text evidence="2">The sequence shown here is derived from an EMBL/GenBank/DDBJ whole genome shotgun (WGS) entry which is preliminary data.</text>
</comment>
<evidence type="ECO:0000259" key="1">
    <source>
        <dbReference type="Pfam" id="PF22273"/>
    </source>
</evidence>
<feature type="domain" description="DUF6956" evidence="1">
    <location>
        <begin position="12"/>
        <end position="87"/>
    </location>
</feature>
<evidence type="ECO:0000313" key="2">
    <source>
        <dbReference type="EMBL" id="GAE17228.1"/>
    </source>
</evidence>
<accession>W4PCV8</accession>
<dbReference type="InterPro" id="IPR054231">
    <property type="entry name" value="DUF6956"/>
</dbReference>
<proteinExistence type="predicted"/>
<organism evidence="2 3">
    <name type="scientific">Bacteroides pyogenes JCM 6292</name>
    <dbReference type="NCBI Taxonomy" id="1235809"/>
    <lineage>
        <taxon>Bacteria</taxon>
        <taxon>Pseudomonadati</taxon>
        <taxon>Bacteroidota</taxon>
        <taxon>Bacteroidia</taxon>
        <taxon>Bacteroidales</taxon>
        <taxon>Bacteroidaceae</taxon>
        <taxon>Bacteroides</taxon>
    </lineage>
</organism>
<protein>
    <recommendedName>
        <fullName evidence="1">DUF6956 domain-containing protein</fullName>
    </recommendedName>
</protein>
<dbReference type="Pfam" id="PF22273">
    <property type="entry name" value="DUF6956"/>
    <property type="match status" value="1"/>
</dbReference>
<dbReference type="EMBL" id="BAIQ01000078">
    <property type="protein sequence ID" value="GAE17228.1"/>
    <property type="molecule type" value="Genomic_DNA"/>
</dbReference>
<evidence type="ECO:0000313" key="3">
    <source>
        <dbReference type="Proteomes" id="UP000018861"/>
    </source>
</evidence>
<dbReference type="Proteomes" id="UP000018861">
    <property type="component" value="Unassembled WGS sequence"/>
</dbReference>
<reference evidence="2 3" key="1">
    <citation type="journal article" date="2014" name="Genome Announc.">
        <title>Draft Genome Sequences of Three Strains of Bacteroides pyogenes Isolated from a Cat and Swine.</title>
        <authorList>
            <person name="Sakamoto M."/>
            <person name="Oshima K."/>
            <person name="Suda W."/>
            <person name="Kitamura K."/>
            <person name="Iida T."/>
            <person name="Hattori M."/>
            <person name="Ohkuma M."/>
        </authorList>
    </citation>
    <scope>NUCLEOTIDE SEQUENCE [LARGE SCALE GENOMIC DNA]</scope>
    <source>
        <strain evidence="2 3">JCM 6292</strain>
    </source>
</reference>
<dbReference type="AlphaFoldDB" id="W4PCV8"/>